<feature type="region of interest" description="Disordered" evidence="1">
    <location>
        <begin position="323"/>
        <end position="410"/>
    </location>
</feature>
<feature type="compositionally biased region" description="Basic and acidic residues" evidence="1">
    <location>
        <begin position="334"/>
        <end position="349"/>
    </location>
</feature>
<feature type="transmembrane region" description="Helical" evidence="2">
    <location>
        <begin position="134"/>
        <end position="158"/>
    </location>
</feature>
<dbReference type="EMBL" id="JAQQPM010000001">
    <property type="protein sequence ID" value="KAK2067782.1"/>
    <property type="molecule type" value="Genomic_DNA"/>
</dbReference>
<keyword evidence="2" id="KW-0812">Transmembrane</keyword>
<evidence type="ECO:0000313" key="3">
    <source>
        <dbReference type="EMBL" id="KAK2067782.1"/>
    </source>
</evidence>
<keyword evidence="2" id="KW-0472">Membrane</keyword>
<feature type="transmembrane region" description="Helical" evidence="2">
    <location>
        <begin position="98"/>
        <end position="122"/>
    </location>
</feature>
<reference evidence="3" key="1">
    <citation type="journal article" date="2023" name="Mol. Plant Microbe Interact.">
        <title>Elucidating the Obligate Nature and Biological Capacity of an Invasive Fungal Corn Pathogen.</title>
        <authorList>
            <person name="MacCready J.S."/>
            <person name="Roggenkamp E.M."/>
            <person name="Gdanetz K."/>
            <person name="Chilvers M.I."/>
        </authorList>
    </citation>
    <scope>NUCLEOTIDE SEQUENCE</scope>
    <source>
        <strain evidence="3">PM02</strain>
    </source>
</reference>
<dbReference type="Proteomes" id="UP001217918">
    <property type="component" value="Unassembled WGS sequence"/>
</dbReference>
<keyword evidence="2" id="KW-1133">Transmembrane helix</keyword>
<keyword evidence="4" id="KW-1185">Reference proteome</keyword>
<sequence length="515" mass="54941">MGSPQQPSLAYHGHTDNGSISSIPQQHQQHQQQHAGARFEPTSSKGRRPNSSFQPMSDGTKNRIKGARLVLLVLRVLEAVGGTAVLVLSILLHNHDQLAIWLLRVTGGMVALSCLYAVVQLARAPTSKTPGSVAAYHTFAAIGDVTFTVMYAFGTLAVHHNGGSWTTMLGDPQLVDSLLPAFSCAQIGAGGLHCVSLALSLFLGVMFRRIALLPPDMKPLESQLRSGAHKRNKSSVAMSSSYADDKRYCYSTPTLTSTPTPSRPVSAHAQPPAVPAHAQYPGGSGTVACLRASPTMESAPRAQQPRAARFTEAWYASDSLVARTRQRNRAQVAEGRRGAYEALHARDGDESGDDGQEGHRGGLGSATRHPNPLRSHPSEAEFQLLTGSHGATGPAPARPRTPYYGVSEPAQRRSSVLSEVSLDDNSAIQPGAGIAGKPYGELKARARAPPMHMMHTPAGDVRGGGRQVSSGTDYYYEKKRPSVSGKGRFWRRNVSGKAAEEGRGGEQAQPSWAMS</sequence>
<evidence type="ECO:0000313" key="4">
    <source>
        <dbReference type="Proteomes" id="UP001217918"/>
    </source>
</evidence>
<feature type="compositionally biased region" description="Polar residues" evidence="1">
    <location>
        <begin position="41"/>
        <end position="59"/>
    </location>
</feature>
<protein>
    <submittedName>
        <fullName evidence="3">Uncharacterized protein</fullName>
    </submittedName>
</protein>
<name>A0AAD9HZS5_9PEZI</name>
<gene>
    <name evidence="3" type="ORF">P8C59_001491</name>
</gene>
<comment type="caution">
    <text evidence="3">The sequence shown here is derived from an EMBL/GenBank/DDBJ whole genome shotgun (WGS) entry which is preliminary data.</text>
</comment>
<feature type="region of interest" description="Disordered" evidence="1">
    <location>
        <begin position="1"/>
        <end position="60"/>
    </location>
</feature>
<feature type="region of interest" description="Disordered" evidence="1">
    <location>
        <begin position="477"/>
        <end position="515"/>
    </location>
</feature>
<dbReference type="AlphaFoldDB" id="A0AAD9HZS5"/>
<accession>A0AAD9HZS5</accession>
<feature type="compositionally biased region" description="Low complexity" evidence="1">
    <location>
        <begin position="25"/>
        <end position="34"/>
    </location>
</feature>
<evidence type="ECO:0000256" key="2">
    <source>
        <dbReference type="SAM" id="Phobius"/>
    </source>
</evidence>
<feature type="transmembrane region" description="Helical" evidence="2">
    <location>
        <begin position="69"/>
        <end position="92"/>
    </location>
</feature>
<proteinExistence type="predicted"/>
<feature type="region of interest" description="Disordered" evidence="1">
    <location>
        <begin position="253"/>
        <end position="280"/>
    </location>
</feature>
<evidence type="ECO:0000256" key="1">
    <source>
        <dbReference type="SAM" id="MobiDB-lite"/>
    </source>
</evidence>
<feature type="transmembrane region" description="Helical" evidence="2">
    <location>
        <begin position="178"/>
        <end position="207"/>
    </location>
</feature>
<organism evidence="3 4">
    <name type="scientific">Phyllachora maydis</name>
    <dbReference type="NCBI Taxonomy" id="1825666"/>
    <lineage>
        <taxon>Eukaryota</taxon>
        <taxon>Fungi</taxon>
        <taxon>Dikarya</taxon>
        <taxon>Ascomycota</taxon>
        <taxon>Pezizomycotina</taxon>
        <taxon>Sordariomycetes</taxon>
        <taxon>Sordariomycetidae</taxon>
        <taxon>Phyllachorales</taxon>
        <taxon>Phyllachoraceae</taxon>
        <taxon>Phyllachora</taxon>
    </lineage>
</organism>
<feature type="compositionally biased region" description="Low complexity" evidence="1">
    <location>
        <begin position="391"/>
        <end position="405"/>
    </location>
</feature>